<accession>A0A1J9PJF7</accession>
<dbReference type="Pfam" id="PF25426">
    <property type="entry name" value="AAA_lid_BCS1"/>
    <property type="match status" value="1"/>
</dbReference>
<name>A0A1J9PJF7_9EURO</name>
<comment type="similarity">
    <text evidence="1">Belongs to the AAA ATPase family. BCS1 subfamily.</text>
</comment>
<organism evidence="5 6">
    <name type="scientific">Blastomyces percursus</name>
    <dbReference type="NCBI Taxonomy" id="1658174"/>
    <lineage>
        <taxon>Eukaryota</taxon>
        <taxon>Fungi</taxon>
        <taxon>Dikarya</taxon>
        <taxon>Ascomycota</taxon>
        <taxon>Pezizomycotina</taxon>
        <taxon>Eurotiomycetes</taxon>
        <taxon>Eurotiomycetidae</taxon>
        <taxon>Onygenales</taxon>
        <taxon>Ajellomycetaceae</taxon>
        <taxon>Blastomyces</taxon>
    </lineage>
</organism>
<dbReference type="STRING" id="1658174.A0A1J9PJF7"/>
<dbReference type="GO" id="GO:0016887">
    <property type="term" value="F:ATP hydrolysis activity"/>
    <property type="evidence" value="ECO:0007669"/>
    <property type="project" value="InterPro"/>
</dbReference>
<evidence type="ECO:0000256" key="2">
    <source>
        <dbReference type="ARBA" id="ARBA00022741"/>
    </source>
</evidence>
<dbReference type="VEuPathDB" id="FungiDB:ACJ73_08902"/>
<dbReference type="EMBL" id="LGTZ01002273">
    <property type="protein sequence ID" value="OJD16174.1"/>
    <property type="molecule type" value="Genomic_DNA"/>
</dbReference>
<evidence type="ECO:0000313" key="6">
    <source>
        <dbReference type="Proteomes" id="UP000242791"/>
    </source>
</evidence>
<dbReference type="PANTHER" id="PTHR23070">
    <property type="entry name" value="BCS1 AAA-TYPE ATPASE"/>
    <property type="match status" value="1"/>
</dbReference>
<comment type="caution">
    <text evidence="5">The sequence shown here is derived from an EMBL/GenBank/DDBJ whole genome shotgun (WGS) entry which is preliminary data.</text>
</comment>
<sequence length="300" mass="33587">MDHLMEFVEDANRRYIERPIHHVSVHCGQAFSGTFQWDNGVSREPRPLETLMLEEGLVECVLADIKKYLRGRSWYRTRALPYRRGYLFHGLPGTGKTSFAFAIASKLQLNIYSISLSSSGLDEEQLATLFRGLPKRCIVLLEDVDCSGISHKRSDLAASTEKEDKTSGGLTLSSLFNILDGLATPESYLLIMTTNYREKLDKALIRPGQIDLEVPFSYAGEDIIRNLFSCLYDPSNQKSSEVSNNRIQDLAMEFTRQVPGGKFTAAEIQGYLLQHTGSPEDAVNGAENWAQNLLGEKQAV</sequence>
<evidence type="ECO:0000259" key="4">
    <source>
        <dbReference type="SMART" id="SM00382"/>
    </source>
</evidence>
<dbReference type="Gene3D" id="3.40.50.300">
    <property type="entry name" value="P-loop containing nucleotide triphosphate hydrolases"/>
    <property type="match status" value="1"/>
</dbReference>
<dbReference type="Pfam" id="PF00004">
    <property type="entry name" value="AAA"/>
    <property type="match status" value="1"/>
</dbReference>
<keyword evidence="6" id="KW-1185">Reference proteome</keyword>
<dbReference type="InterPro" id="IPR027417">
    <property type="entry name" value="P-loop_NTPase"/>
</dbReference>
<evidence type="ECO:0000256" key="3">
    <source>
        <dbReference type="ARBA" id="ARBA00022840"/>
    </source>
</evidence>
<dbReference type="InterPro" id="IPR003593">
    <property type="entry name" value="AAA+_ATPase"/>
</dbReference>
<dbReference type="Proteomes" id="UP000242791">
    <property type="component" value="Unassembled WGS sequence"/>
</dbReference>
<dbReference type="InterPro" id="IPR057495">
    <property type="entry name" value="AAA_lid_BCS1"/>
</dbReference>
<evidence type="ECO:0000313" key="5">
    <source>
        <dbReference type="EMBL" id="OJD16174.1"/>
    </source>
</evidence>
<dbReference type="GO" id="GO:0005524">
    <property type="term" value="F:ATP binding"/>
    <property type="evidence" value="ECO:0007669"/>
    <property type="project" value="UniProtKB-KW"/>
</dbReference>
<keyword evidence="2" id="KW-0547">Nucleotide-binding</keyword>
<dbReference type="SUPFAM" id="SSF52540">
    <property type="entry name" value="P-loop containing nucleoside triphosphate hydrolases"/>
    <property type="match status" value="1"/>
</dbReference>
<keyword evidence="3" id="KW-0067">ATP-binding</keyword>
<evidence type="ECO:0000256" key="1">
    <source>
        <dbReference type="ARBA" id="ARBA00007448"/>
    </source>
</evidence>
<dbReference type="AlphaFoldDB" id="A0A1J9PJF7"/>
<protein>
    <recommendedName>
        <fullName evidence="4">AAA+ ATPase domain-containing protein</fullName>
    </recommendedName>
</protein>
<proteinExistence type="inferred from homology"/>
<dbReference type="InterPro" id="IPR003959">
    <property type="entry name" value="ATPase_AAA_core"/>
</dbReference>
<dbReference type="InterPro" id="IPR050747">
    <property type="entry name" value="Mitochondrial_chaperone_BCS1"/>
</dbReference>
<feature type="domain" description="AAA+ ATPase" evidence="4">
    <location>
        <begin position="82"/>
        <end position="216"/>
    </location>
</feature>
<reference evidence="5 6" key="1">
    <citation type="submission" date="2015-08" db="EMBL/GenBank/DDBJ databases">
        <title>Emmonsia species relationships and genome sequence.</title>
        <authorList>
            <person name="Cuomo C.A."/>
            <person name="Schwartz I.S."/>
            <person name="Kenyon C."/>
            <person name="De Hoog G.S."/>
            <person name="Govender N.P."/>
            <person name="Botha A."/>
            <person name="Moreno L."/>
            <person name="De Vries M."/>
            <person name="Munoz J.F."/>
            <person name="Stielow J.B."/>
        </authorList>
    </citation>
    <scope>NUCLEOTIDE SEQUENCE [LARGE SCALE GENOMIC DNA]</scope>
    <source>
        <strain evidence="5 6">EI222</strain>
    </source>
</reference>
<gene>
    <name evidence="5" type="ORF">ACJ73_08902</name>
</gene>
<dbReference type="SMART" id="SM00382">
    <property type="entry name" value="AAA"/>
    <property type="match status" value="1"/>
</dbReference>
<dbReference type="OrthoDB" id="10251412at2759"/>